<evidence type="ECO:0000256" key="1">
    <source>
        <dbReference type="SAM" id="Phobius"/>
    </source>
</evidence>
<name>A0A3B0BHS2_9BACL</name>
<evidence type="ECO:0008006" key="4">
    <source>
        <dbReference type="Google" id="ProtNLM"/>
    </source>
</evidence>
<keyword evidence="1" id="KW-1133">Transmembrane helix</keyword>
<accession>A0A3B0BHS2</accession>
<proteinExistence type="predicted"/>
<dbReference type="OrthoDB" id="2640165at2"/>
<protein>
    <recommendedName>
        <fullName evidence="4">DUF5668 domain-containing protein</fullName>
    </recommendedName>
</protein>
<reference evidence="2 3" key="1">
    <citation type="journal article" date="2007" name="Int. J. Syst. Evol. Microbiol.">
        <title>Paenibacillus ginsengarvi sp. nov., isolated from soil from ginseng cultivation.</title>
        <authorList>
            <person name="Yoon M.H."/>
            <person name="Ten L.N."/>
            <person name="Im W.T."/>
        </authorList>
    </citation>
    <scope>NUCLEOTIDE SEQUENCE [LARGE SCALE GENOMIC DNA]</scope>
    <source>
        <strain evidence="2 3">KCTC 13059</strain>
    </source>
</reference>
<evidence type="ECO:0000313" key="3">
    <source>
        <dbReference type="Proteomes" id="UP000282311"/>
    </source>
</evidence>
<feature type="transmembrane region" description="Helical" evidence="1">
    <location>
        <begin position="63"/>
        <end position="83"/>
    </location>
</feature>
<feature type="transmembrane region" description="Helical" evidence="1">
    <location>
        <begin position="32"/>
        <end position="51"/>
    </location>
</feature>
<keyword evidence="3" id="KW-1185">Reference proteome</keyword>
<evidence type="ECO:0000313" key="2">
    <source>
        <dbReference type="EMBL" id="RKN71834.1"/>
    </source>
</evidence>
<gene>
    <name evidence="2" type="ORF">D7M11_28800</name>
</gene>
<keyword evidence="1" id="KW-0812">Transmembrane</keyword>
<keyword evidence="1" id="KW-0472">Membrane</keyword>
<sequence length="107" mass="11879">MIRVGKATAGLILLASGAGLLADWSMDTNYLGYAELAWPLILVALGMEHVWVHFKYRKQDRPIRLDIGGVIVSTLIAAAIVAYSRYGWPPSRWFEDLSREFGSLGNL</sequence>
<dbReference type="Proteomes" id="UP000282311">
    <property type="component" value="Unassembled WGS sequence"/>
</dbReference>
<dbReference type="RefSeq" id="WP_120750731.1">
    <property type="nucleotide sequence ID" value="NZ_RBAH01000028.1"/>
</dbReference>
<comment type="caution">
    <text evidence="2">The sequence shown here is derived from an EMBL/GenBank/DDBJ whole genome shotgun (WGS) entry which is preliminary data.</text>
</comment>
<dbReference type="AlphaFoldDB" id="A0A3B0BHS2"/>
<dbReference type="EMBL" id="RBAH01000028">
    <property type="protein sequence ID" value="RKN71834.1"/>
    <property type="molecule type" value="Genomic_DNA"/>
</dbReference>
<organism evidence="2 3">
    <name type="scientific">Paenibacillus ginsengarvi</name>
    <dbReference type="NCBI Taxonomy" id="400777"/>
    <lineage>
        <taxon>Bacteria</taxon>
        <taxon>Bacillati</taxon>
        <taxon>Bacillota</taxon>
        <taxon>Bacilli</taxon>
        <taxon>Bacillales</taxon>
        <taxon>Paenibacillaceae</taxon>
        <taxon>Paenibacillus</taxon>
    </lineage>
</organism>